<reference evidence="2 3" key="1">
    <citation type="submission" date="2014-03" db="EMBL/GenBank/DDBJ databases">
        <title>The Genome Sequence of Plasmodium fragile nilgiri.</title>
        <authorList>
            <consortium name="The Broad Institute Genomics Platform"/>
            <consortium name="The Broad Institute Genome Sequencing Center for Infectious Disease"/>
            <person name="Neafsey D."/>
            <person name="Duraisingh M."/>
            <person name="Young S.K."/>
            <person name="Zeng Q."/>
            <person name="Gargeya S."/>
            <person name="Abouelleil A."/>
            <person name="Alvarado L."/>
            <person name="Chapman S.B."/>
            <person name="Gainer-Dewar J."/>
            <person name="Goldberg J."/>
            <person name="Griggs A."/>
            <person name="Gujja S."/>
            <person name="Hansen M."/>
            <person name="Howarth C."/>
            <person name="Imamovic A."/>
            <person name="Larimer J."/>
            <person name="Pearson M."/>
            <person name="Poon T.W."/>
            <person name="Priest M."/>
            <person name="Roberts A."/>
            <person name="Saif S."/>
            <person name="Shea T."/>
            <person name="Sykes S."/>
            <person name="Wortman J."/>
            <person name="Nusbaum C."/>
            <person name="Birren B."/>
        </authorList>
    </citation>
    <scope>NUCLEOTIDE SEQUENCE [LARGE SCALE GENOMIC DNA]</scope>
    <source>
        <strain evidence="3">nilgiri</strain>
    </source>
</reference>
<dbReference type="EMBL" id="KQ001676">
    <property type="protein sequence ID" value="KJP87332.1"/>
    <property type="molecule type" value="Genomic_DNA"/>
</dbReference>
<accession>A0A0D9QKK7</accession>
<sequence>MLQDRCGGRGCSPVKGNHEGGEEHYRYESLGERQDEGDNMMELCPLEGVCADWLSGELGGSYFDLMAVDEGNNCTKGGTTLGEDNKKTVTHYSYEEVHNKKELRKEQTKVILFSVNRCFKLINDGVFLLKMAYRLSREKEWENYFILNVIPEEHQDLFSVLGVFKKVLCFRGEEMPILYFYTRMEKTYFIVNKCLEDIPQDAFIECDAAPTNKFFCLYAGMVFFVWSLVALAMVPFVSAPWTALIYVQFVTLLLVSITFLLSFLYIHFGLKKRFYLNPYYSLGGDVEWQNGNRGGNN</sequence>
<keyword evidence="1" id="KW-0472">Membrane</keyword>
<dbReference type="RefSeq" id="XP_012336058.1">
    <property type="nucleotide sequence ID" value="XM_012480635.1"/>
</dbReference>
<evidence type="ECO:0000313" key="3">
    <source>
        <dbReference type="Proteomes" id="UP000054561"/>
    </source>
</evidence>
<feature type="transmembrane region" description="Helical" evidence="1">
    <location>
        <begin position="215"/>
        <end position="237"/>
    </location>
</feature>
<proteinExistence type="predicted"/>
<name>A0A0D9QKK7_PLAFR</name>
<keyword evidence="1" id="KW-1133">Transmembrane helix</keyword>
<feature type="transmembrane region" description="Helical" evidence="1">
    <location>
        <begin position="243"/>
        <end position="266"/>
    </location>
</feature>
<organism evidence="2 3">
    <name type="scientific">Plasmodium fragile</name>
    <dbReference type="NCBI Taxonomy" id="5857"/>
    <lineage>
        <taxon>Eukaryota</taxon>
        <taxon>Sar</taxon>
        <taxon>Alveolata</taxon>
        <taxon>Apicomplexa</taxon>
        <taxon>Aconoidasida</taxon>
        <taxon>Haemosporida</taxon>
        <taxon>Plasmodiidae</taxon>
        <taxon>Plasmodium</taxon>
        <taxon>Plasmodium (Plasmodium)</taxon>
    </lineage>
</organism>
<evidence type="ECO:0000256" key="1">
    <source>
        <dbReference type="SAM" id="Phobius"/>
    </source>
</evidence>
<dbReference type="VEuPathDB" id="PlasmoDB:AK88_03012"/>
<dbReference type="AlphaFoldDB" id="A0A0D9QKK7"/>
<protein>
    <submittedName>
        <fullName evidence="2">Uncharacterized protein</fullName>
    </submittedName>
</protein>
<dbReference type="OrthoDB" id="372615at2759"/>
<dbReference type="GeneID" id="24268326"/>
<keyword evidence="1" id="KW-0812">Transmembrane</keyword>
<evidence type="ECO:0000313" key="2">
    <source>
        <dbReference type="EMBL" id="KJP87332.1"/>
    </source>
</evidence>
<gene>
    <name evidence="2" type="ORF">AK88_03012</name>
</gene>
<dbReference type="Proteomes" id="UP000054561">
    <property type="component" value="Unassembled WGS sequence"/>
</dbReference>
<keyword evidence="3" id="KW-1185">Reference proteome</keyword>